<evidence type="ECO:0000313" key="2">
    <source>
        <dbReference type="Proteomes" id="UP000800092"/>
    </source>
</evidence>
<keyword evidence="2" id="KW-1185">Reference proteome</keyword>
<protein>
    <submittedName>
        <fullName evidence="1">Uncharacterized protein</fullName>
    </submittedName>
</protein>
<name>A0A6A6GRQ0_VIRVR</name>
<dbReference type="EMBL" id="ML992171">
    <property type="protein sequence ID" value="KAF2228361.1"/>
    <property type="molecule type" value="Genomic_DNA"/>
</dbReference>
<dbReference type="AlphaFoldDB" id="A0A6A6GRQ0"/>
<evidence type="ECO:0000313" key="1">
    <source>
        <dbReference type="EMBL" id="KAF2228361.1"/>
    </source>
</evidence>
<accession>A0A6A6GRQ0</accession>
<reference evidence="1" key="1">
    <citation type="journal article" date="2020" name="Stud. Mycol.">
        <title>101 Dothideomycetes genomes: a test case for predicting lifestyles and emergence of pathogens.</title>
        <authorList>
            <person name="Haridas S."/>
            <person name="Albert R."/>
            <person name="Binder M."/>
            <person name="Bloem J."/>
            <person name="Labutti K."/>
            <person name="Salamov A."/>
            <person name="Andreopoulos B."/>
            <person name="Baker S."/>
            <person name="Barry K."/>
            <person name="Bills G."/>
            <person name="Bluhm B."/>
            <person name="Cannon C."/>
            <person name="Castanera R."/>
            <person name="Culley D."/>
            <person name="Daum C."/>
            <person name="Ezra D."/>
            <person name="Gonzalez J."/>
            <person name="Henrissat B."/>
            <person name="Kuo A."/>
            <person name="Liang C."/>
            <person name="Lipzen A."/>
            <person name="Lutzoni F."/>
            <person name="Magnuson J."/>
            <person name="Mondo S."/>
            <person name="Nolan M."/>
            <person name="Ohm R."/>
            <person name="Pangilinan J."/>
            <person name="Park H.-J."/>
            <person name="Ramirez L."/>
            <person name="Alfaro M."/>
            <person name="Sun H."/>
            <person name="Tritt A."/>
            <person name="Yoshinaga Y."/>
            <person name="Zwiers L.-H."/>
            <person name="Turgeon B."/>
            <person name="Goodwin S."/>
            <person name="Spatafora J."/>
            <person name="Crous P."/>
            <person name="Grigoriev I."/>
        </authorList>
    </citation>
    <scope>NUCLEOTIDE SEQUENCE</scope>
    <source>
        <strain evidence="1">Tuck. ex Michener</strain>
    </source>
</reference>
<proteinExistence type="predicted"/>
<sequence length="50" mass="5944">LKKGDKVYLLIKNLKIKRPYKKLNTVKVSLFIIKEKKNKVNYKLNLLQDA</sequence>
<organism evidence="1 2">
    <name type="scientific">Viridothelium virens</name>
    <name type="common">Speckled blister lichen</name>
    <name type="synonym">Trypethelium virens</name>
    <dbReference type="NCBI Taxonomy" id="1048519"/>
    <lineage>
        <taxon>Eukaryota</taxon>
        <taxon>Fungi</taxon>
        <taxon>Dikarya</taxon>
        <taxon>Ascomycota</taxon>
        <taxon>Pezizomycotina</taxon>
        <taxon>Dothideomycetes</taxon>
        <taxon>Dothideomycetes incertae sedis</taxon>
        <taxon>Trypetheliales</taxon>
        <taxon>Trypetheliaceae</taxon>
        <taxon>Viridothelium</taxon>
    </lineage>
</organism>
<dbReference type="OrthoDB" id="5599418at2759"/>
<feature type="non-terminal residue" evidence="1">
    <location>
        <position position="1"/>
    </location>
</feature>
<gene>
    <name evidence="1" type="ORF">EV356DRAFT_548962</name>
</gene>
<dbReference type="Proteomes" id="UP000800092">
    <property type="component" value="Unassembled WGS sequence"/>
</dbReference>